<evidence type="ECO:0000313" key="3">
    <source>
        <dbReference type="Proteomes" id="UP000016931"/>
    </source>
</evidence>
<sequence length="323" mass="36274">MRLRHFEVQLQAVDLNNHVLPVPLQEFAVKYCEYADNRLVDHSDITTAPLMTAKVPALPLDHSFEVHIQSWVHSPPFLYKNDTRGGACGPLVWRVKTTVDGAESRHWFDAGTTWPLVLVSNFDGPLRFPQYRREISNLPCHTAQPGGRIKVEIQEGRYLNKSGDLDEFNERFQVLAVHGIFSFQYVPLDILQRDGIAWPNHQHRLEIAPHLRHLNLVPSLWRSPADPSRFEWEFLPARRDGNGDRDTSRAIASSWSLRDILGGPPPAPGGGPSGLTLPPILDRVGNPAPVEAPLPRLSAAFSYQPTPAPTSDALERLRTYPLP</sequence>
<name>M3C276_SPHMS</name>
<dbReference type="RefSeq" id="XP_016762497.1">
    <property type="nucleotide sequence ID" value="XM_016904701.1"/>
</dbReference>
<reference evidence="2 3" key="1">
    <citation type="journal article" date="2012" name="PLoS Pathog.">
        <title>Diverse lifestyles and strategies of plant pathogenesis encoded in the genomes of eighteen Dothideomycetes fungi.</title>
        <authorList>
            <person name="Ohm R.A."/>
            <person name="Feau N."/>
            <person name="Henrissat B."/>
            <person name="Schoch C.L."/>
            <person name="Horwitz B.A."/>
            <person name="Barry K.W."/>
            <person name="Condon B.J."/>
            <person name="Copeland A.C."/>
            <person name="Dhillon B."/>
            <person name="Glaser F."/>
            <person name="Hesse C.N."/>
            <person name="Kosti I."/>
            <person name="LaButti K."/>
            <person name="Lindquist E.A."/>
            <person name="Lucas S."/>
            <person name="Salamov A.A."/>
            <person name="Bradshaw R.E."/>
            <person name="Ciuffetti L."/>
            <person name="Hamelin R.C."/>
            <person name="Kema G.H.J."/>
            <person name="Lawrence C."/>
            <person name="Scott J.A."/>
            <person name="Spatafora J.W."/>
            <person name="Turgeon B.G."/>
            <person name="de Wit P.J.G.M."/>
            <person name="Zhong S."/>
            <person name="Goodwin S.B."/>
            <person name="Grigoriev I.V."/>
        </authorList>
    </citation>
    <scope>NUCLEOTIDE SEQUENCE [LARGE SCALE GENOMIC DNA]</scope>
    <source>
        <strain evidence="2 3">SO2202</strain>
    </source>
</reference>
<dbReference type="GeneID" id="27901838"/>
<gene>
    <name evidence="2" type="ORF">SEPMUDRAFT_148099</name>
</gene>
<dbReference type="eggNOG" id="ENOG502SNQW">
    <property type="taxonomic scope" value="Eukaryota"/>
</dbReference>
<dbReference type="OrthoDB" id="5417628at2759"/>
<evidence type="ECO:0000313" key="2">
    <source>
        <dbReference type="EMBL" id="EMF14376.1"/>
    </source>
</evidence>
<feature type="region of interest" description="Disordered" evidence="1">
    <location>
        <begin position="259"/>
        <end position="289"/>
    </location>
</feature>
<evidence type="ECO:0000256" key="1">
    <source>
        <dbReference type="SAM" id="MobiDB-lite"/>
    </source>
</evidence>
<dbReference type="EMBL" id="KB456262">
    <property type="protein sequence ID" value="EMF14376.1"/>
    <property type="molecule type" value="Genomic_DNA"/>
</dbReference>
<keyword evidence="3" id="KW-1185">Reference proteome</keyword>
<dbReference type="AlphaFoldDB" id="M3C276"/>
<organism evidence="2 3">
    <name type="scientific">Sphaerulina musiva (strain SO2202)</name>
    <name type="common">Poplar stem canker fungus</name>
    <name type="synonym">Septoria musiva</name>
    <dbReference type="NCBI Taxonomy" id="692275"/>
    <lineage>
        <taxon>Eukaryota</taxon>
        <taxon>Fungi</taxon>
        <taxon>Dikarya</taxon>
        <taxon>Ascomycota</taxon>
        <taxon>Pezizomycotina</taxon>
        <taxon>Dothideomycetes</taxon>
        <taxon>Dothideomycetidae</taxon>
        <taxon>Mycosphaerellales</taxon>
        <taxon>Mycosphaerellaceae</taxon>
        <taxon>Sphaerulina</taxon>
    </lineage>
</organism>
<protein>
    <submittedName>
        <fullName evidence="2">Uncharacterized protein</fullName>
    </submittedName>
</protein>
<feature type="region of interest" description="Disordered" evidence="1">
    <location>
        <begin position="301"/>
        <end position="323"/>
    </location>
</feature>
<feature type="compositionally biased region" description="Basic and acidic residues" evidence="1">
    <location>
        <begin position="313"/>
        <end position="323"/>
    </location>
</feature>
<proteinExistence type="predicted"/>
<dbReference type="STRING" id="692275.M3C276"/>
<dbReference type="HOGENOM" id="CLU_860976_0_0_1"/>
<dbReference type="Proteomes" id="UP000016931">
    <property type="component" value="Unassembled WGS sequence"/>
</dbReference>
<accession>M3C276</accession>